<proteinExistence type="predicted"/>
<keyword evidence="2" id="KW-1185">Reference proteome</keyword>
<protein>
    <submittedName>
        <fullName evidence="1">28209_t:CDS:1</fullName>
    </submittedName>
</protein>
<name>A0ACA9L3F1_9GLOM</name>
<organism evidence="1 2">
    <name type="scientific">Racocetra persica</name>
    <dbReference type="NCBI Taxonomy" id="160502"/>
    <lineage>
        <taxon>Eukaryota</taxon>
        <taxon>Fungi</taxon>
        <taxon>Fungi incertae sedis</taxon>
        <taxon>Mucoromycota</taxon>
        <taxon>Glomeromycotina</taxon>
        <taxon>Glomeromycetes</taxon>
        <taxon>Diversisporales</taxon>
        <taxon>Gigasporaceae</taxon>
        <taxon>Racocetra</taxon>
    </lineage>
</organism>
<accession>A0ACA9L3F1</accession>
<dbReference type="Proteomes" id="UP000789920">
    <property type="component" value="Unassembled WGS sequence"/>
</dbReference>
<comment type="caution">
    <text evidence="1">The sequence shown here is derived from an EMBL/GenBank/DDBJ whole genome shotgun (WGS) entry which is preliminary data.</text>
</comment>
<evidence type="ECO:0000313" key="2">
    <source>
        <dbReference type="Proteomes" id="UP000789920"/>
    </source>
</evidence>
<gene>
    <name evidence="1" type="ORF">RPERSI_LOCUS1994</name>
</gene>
<reference evidence="1" key="1">
    <citation type="submission" date="2021-06" db="EMBL/GenBank/DDBJ databases">
        <authorList>
            <person name="Kallberg Y."/>
            <person name="Tangrot J."/>
            <person name="Rosling A."/>
        </authorList>
    </citation>
    <scope>NUCLEOTIDE SEQUENCE</scope>
    <source>
        <strain evidence="1">MA461A</strain>
    </source>
</reference>
<evidence type="ECO:0000313" key="1">
    <source>
        <dbReference type="EMBL" id="CAG8504981.1"/>
    </source>
</evidence>
<sequence>MTSKSVDFPSYKTCDNCHMLKEITEFLKNNKALVWCQSYIDEFVYNSLIFLENTNNFYKNDNVELVISFDVELSSLITTILDKNKENFNNNEKLYLEVARRTAKFIENGDGYRDTSIRIEWYNCEGVIKIEILESLNIIKIEYSHLMLHPHSIHVETTLEIREFIRNNINYLVPELYRQIREKQLKGYENLTSKESQKMYHHNSDPFISTKLLLNEYNQKIIIDITTPTLALRFLTELYAIMGVIDETGFPISYLLIAADKSSDITTILIQ</sequence>
<dbReference type="EMBL" id="CAJVQC010002064">
    <property type="protein sequence ID" value="CAG8504981.1"/>
    <property type="molecule type" value="Genomic_DNA"/>
</dbReference>